<dbReference type="OrthoDB" id="2122308at2759"/>
<dbReference type="VEuPathDB" id="FungiDB:AAP_00842"/>
<organism evidence="2 3">
    <name type="scientific">Ascosphaera apis ARSEF 7405</name>
    <dbReference type="NCBI Taxonomy" id="392613"/>
    <lineage>
        <taxon>Eukaryota</taxon>
        <taxon>Fungi</taxon>
        <taxon>Dikarya</taxon>
        <taxon>Ascomycota</taxon>
        <taxon>Pezizomycotina</taxon>
        <taxon>Eurotiomycetes</taxon>
        <taxon>Eurotiomycetidae</taxon>
        <taxon>Onygenales</taxon>
        <taxon>Ascosphaeraceae</taxon>
        <taxon>Ascosphaera</taxon>
    </lineage>
</organism>
<reference evidence="2 3" key="1">
    <citation type="journal article" date="2016" name="Genome Biol. Evol.">
        <title>Divergent and convergent evolution of fungal pathogenicity.</title>
        <authorList>
            <person name="Shang Y."/>
            <person name="Xiao G."/>
            <person name="Zheng P."/>
            <person name="Cen K."/>
            <person name="Zhan S."/>
            <person name="Wang C."/>
        </authorList>
    </citation>
    <scope>NUCLEOTIDE SEQUENCE [LARGE SCALE GENOMIC DNA]</scope>
    <source>
        <strain evidence="2 3">ARSEF 7405</strain>
    </source>
</reference>
<evidence type="ECO:0000313" key="2">
    <source>
        <dbReference type="EMBL" id="KZZ97199.1"/>
    </source>
</evidence>
<sequence>MYPYPPPRTVTYIQPVLTNPSQPCIVTRSHKYNERIHSGSSNNIAAHEAEQLPRFFGKAGHTDTDPRKTKKNGGGKSNWGHLGEEKDDYGYTFANSRRYSNSSSHDIKEFRSKFEAIEPEPVYEEAIHGPLPDSDETVLSKSNTTVSTSSSSSSRAELREREEEL</sequence>
<keyword evidence="3" id="KW-1185">Reference proteome</keyword>
<feature type="region of interest" description="Disordered" evidence="1">
    <location>
        <begin position="126"/>
        <end position="165"/>
    </location>
</feature>
<feature type="compositionally biased region" description="Basic and acidic residues" evidence="1">
    <location>
        <begin position="156"/>
        <end position="165"/>
    </location>
</feature>
<comment type="caution">
    <text evidence="2">The sequence shown here is derived from an EMBL/GenBank/DDBJ whole genome shotgun (WGS) entry which is preliminary data.</text>
</comment>
<dbReference type="EMBL" id="AZGZ01000002">
    <property type="protein sequence ID" value="KZZ97199.1"/>
    <property type="molecule type" value="Genomic_DNA"/>
</dbReference>
<evidence type="ECO:0000313" key="3">
    <source>
        <dbReference type="Proteomes" id="UP000242877"/>
    </source>
</evidence>
<dbReference type="Proteomes" id="UP000242877">
    <property type="component" value="Unassembled WGS sequence"/>
</dbReference>
<feature type="region of interest" description="Disordered" evidence="1">
    <location>
        <begin position="57"/>
        <end position="85"/>
    </location>
</feature>
<gene>
    <name evidence="2" type="ORF">AAP_00842</name>
</gene>
<protein>
    <recommendedName>
        <fullName evidence="4">STF2-like protein</fullName>
    </recommendedName>
</protein>
<dbReference type="AlphaFoldDB" id="A0A168CZM0"/>
<feature type="compositionally biased region" description="Low complexity" evidence="1">
    <location>
        <begin position="139"/>
        <end position="155"/>
    </location>
</feature>
<name>A0A168CZM0_9EURO</name>
<accession>A0A168CZM0</accession>
<proteinExistence type="predicted"/>
<evidence type="ECO:0008006" key="4">
    <source>
        <dbReference type="Google" id="ProtNLM"/>
    </source>
</evidence>
<evidence type="ECO:0000256" key="1">
    <source>
        <dbReference type="SAM" id="MobiDB-lite"/>
    </source>
</evidence>